<dbReference type="Gene3D" id="3.40.50.10130">
    <property type="match status" value="1"/>
</dbReference>
<evidence type="ECO:0000256" key="11">
    <source>
        <dbReference type="ARBA" id="ARBA00023172"/>
    </source>
</evidence>
<dbReference type="Pfam" id="PF14716">
    <property type="entry name" value="HHH_8"/>
    <property type="match status" value="1"/>
</dbReference>
<dbReference type="EC" id="3.1.22.-" evidence="15"/>
<evidence type="ECO:0000259" key="18">
    <source>
        <dbReference type="SMART" id="SM00891"/>
    </source>
</evidence>
<keyword evidence="13 15" id="KW-0539">Nucleus</keyword>
<gene>
    <name evidence="19" type="ORF">CA7LBN_003972</name>
</gene>
<dbReference type="PANTHER" id="PTHR13451:SF0">
    <property type="entry name" value="CROSSOVER JUNCTION ENDONUCLEASE MUS81"/>
    <property type="match status" value="1"/>
</dbReference>
<evidence type="ECO:0000256" key="13">
    <source>
        <dbReference type="ARBA" id="ARBA00023242"/>
    </source>
</evidence>
<dbReference type="InterPro" id="IPR058940">
    <property type="entry name" value="mS26_fungi"/>
</dbReference>
<evidence type="ECO:0000256" key="14">
    <source>
        <dbReference type="ARBA" id="ARBA00023254"/>
    </source>
</evidence>
<evidence type="ECO:0000256" key="16">
    <source>
        <dbReference type="SAM" id="Coils"/>
    </source>
</evidence>
<feature type="region of interest" description="Disordered" evidence="17">
    <location>
        <begin position="99"/>
        <end position="118"/>
    </location>
</feature>
<dbReference type="InterPro" id="IPR036388">
    <property type="entry name" value="WH-like_DNA-bd_sf"/>
</dbReference>
<dbReference type="Gene3D" id="1.10.150.670">
    <property type="entry name" value="Crossover junction endonuclease EME1, DNA-binding domain"/>
    <property type="match status" value="1"/>
</dbReference>
<name>A0A8F2W548_CANAR</name>
<feature type="compositionally biased region" description="Basic residues" evidence="17">
    <location>
        <begin position="108"/>
        <end position="118"/>
    </location>
</feature>
<dbReference type="SUPFAM" id="SSF47802">
    <property type="entry name" value="DNA polymerase beta, N-terminal domain-like"/>
    <property type="match status" value="1"/>
</dbReference>
<evidence type="ECO:0000256" key="4">
    <source>
        <dbReference type="ARBA" id="ARBA00017114"/>
    </source>
</evidence>
<feature type="compositionally biased region" description="Basic and acidic residues" evidence="17">
    <location>
        <begin position="866"/>
        <end position="882"/>
    </location>
</feature>
<dbReference type="Gene3D" id="1.10.10.10">
    <property type="entry name" value="Winged helix-like DNA-binding domain superfamily/Winged helix DNA-binding domain"/>
    <property type="match status" value="1"/>
</dbReference>
<dbReference type="InterPro" id="IPR047417">
    <property type="entry name" value="WHD_MUS81"/>
</dbReference>
<keyword evidence="11 15" id="KW-0233">DNA recombination</keyword>
<dbReference type="Pfam" id="PF26163">
    <property type="entry name" value="mS26"/>
    <property type="match status" value="1"/>
</dbReference>
<proteinExistence type="inferred from homology"/>
<keyword evidence="16" id="KW-0175">Coiled coil</keyword>
<dbReference type="InterPro" id="IPR047416">
    <property type="entry name" value="XPF_nuclease_Mus81"/>
</dbReference>
<evidence type="ECO:0000256" key="2">
    <source>
        <dbReference type="ARBA" id="ARBA00004123"/>
    </source>
</evidence>
<dbReference type="GO" id="GO:0031573">
    <property type="term" value="P:mitotic intra-S DNA damage checkpoint signaling"/>
    <property type="evidence" value="ECO:0007669"/>
    <property type="project" value="TreeGrafter"/>
</dbReference>
<feature type="coiled-coil region" evidence="16">
    <location>
        <begin position="698"/>
        <end position="725"/>
    </location>
</feature>
<keyword evidence="10 15" id="KW-0460">Magnesium</keyword>
<dbReference type="AlphaFoldDB" id="A0A8F2W548"/>
<comment type="similarity">
    <text evidence="3 15">Belongs to the XPF family.</text>
</comment>
<dbReference type="Gene3D" id="1.10.150.110">
    <property type="entry name" value="DNA polymerase beta, N-terminal domain-like"/>
    <property type="match status" value="1"/>
</dbReference>
<keyword evidence="9 15" id="KW-0378">Hydrolase</keyword>
<dbReference type="GO" id="GO:0003677">
    <property type="term" value="F:DNA binding"/>
    <property type="evidence" value="ECO:0007669"/>
    <property type="project" value="UniProtKB-UniRule"/>
</dbReference>
<feature type="domain" description="ERCC4" evidence="18">
    <location>
        <begin position="278"/>
        <end position="375"/>
    </location>
</feature>
<evidence type="ECO:0000256" key="8">
    <source>
        <dbReference type="ARBA" id="ARBA00022763"/>
    </source>
</evidence>
<evidence type="ECO:0000256" key="12">
    <source>
        <dbReference type="ARBA" id="ARBA00023204"/>
    </source>
</evidence>
<keyword evidence="12 15" id="KW-0234">DNA repair</keyword>
<evidence type="ECO:0000256" key="6">
    <source>
        <dbReference type="ARBA" id="ARBA00022723"/>
    </source>
</evidence>
<comment type="subunit">
    <text evidence="15">Interacts with EME1.</text>
</comment>
<reference evidence="19" key="1">
    <citation type="submission" date="2021-06" db="EMBL/GenBank/DDBJ databases">
        <title>Candida auris outbreak in lebanese hospital.</title>
        <authorList>
            <person name="Finianos M."/>
        </authorList>
    </citation>
    <scope>NUCLEOTIDE SEQUENCE</scope>
    <source>
        <strain evidence="19">CA7LBN</strain>
    </source>
</reference>
<sequence length="882" mass="101243">MAELDLNSLFAGWLESHAAELTKKGSKLGFAYTKAFNNVKNHSQSIENAKQLRQISCVGQKTFEFLCSKLKKHCEGENLPFPEGFASFLEERVGGKRAHELDDETSKKKPKRRSSWVPKRRSGSWAILIALYKNKGMEKGLRKEDIIESASQYCDHSFTANPAARDFYSAWDGVKTLMNRELVECVGRAPKLYLLTESGVAMARVIMQQEDIHSSPAPTVDLSFDNGVRVTPESSFIPQSQMDTPSSPLRTKLNHDAARKIYRNVPYDVWNPEDYEVAVLFDTREMRSQTERDFFQKRVSHHNISCDVRALSVGDILWIARHKHTGKEVVLNYVCERKRIDDLAISIKDGRFVEQKNRLQKSALKNVYYIVEEGGLCDMDRILEMKNSIQTAISMIMTVSKLFFERFRKSDDIVDWVVAITNILQERYSKIRLIVLRPASLENQAEYSEVLQAFREKFESRRTKYECVHSFPAYQAVLSKSDMMTVKEMFILMLMSVRGISLEKAVVIQNYFQTPRRLIEYYLENSELEEDEKAQLMFKMFGNHVGNKKIGKAVSAALYEAWGKEARKTNCNQSRAMHPTSVTLGKGALKYGGKSGILPKLRPIFKNPITPPPEYVKKQEAKLEQGYAEGVPTPKINGRRVARQPAPKQIIPVEEVIKRRIELKAPDVDPSKLQGDELWAYKRDQIRKEHLRDAYLTEARRLERLEKLKARKHELEEKHKAEDKVHEDSEATKLTLPTIDSYLKGPIMRPRTPEEKAINEEQRALNRRLSELKIKEQKANELLELYHASANFITTEEELEEAVREAFEVKVGQFESNERLVEDKLFGYSNAYANSKINERMIKDAALGEIDGQPGLETVKDTLSGENEKLRRDAQAELNKDA</sequence>
<evidence type="ECO:0000256" key="15">
    <source>
        <dbReference type="RuleBase" id="RU369042"/>
    </source>
</evidence>
<dbReference type="EMBL" id="CP076753">
    <property type="protein sequence ID" value="QWW25090.1"/>
    <property type="molecule type" value="Genomic_DNA"/>
</dbReference>
<feature type="region of interest" description="Disordered" evidence="17">
    <location>
        <begin position="853"/>
        <end position="882"/>
    </location>
</feature>
<keyword evidence="8 15" id="KW-0227">DNA damage</keyword>
<evidence type="ECO:0000256" key="3">
    <source>
        <dbReference type="ARBA" id="ARBA00010015"/>
    </source>
</evidence>
<keyword evidence="6 15" id="KW-0479">Metal-binding</keyword>
<dbReference type="InterPro" id="IPR010996">
    <property type="entry name" value="HHH_MUS81"/>
</dbReference>
<dbReference type="Proteomes" id="UP000825438">
    <property type="component" value="Chromosome V"/>
</dbReference>
<dbReference type="GO" id="GO:0048257">
    <property type="term" value="F:3'-flap endonuclease activity"/>
    <property type="evidence" value="ECO:0007669"/>
    <property type="project" value="TreeGrafter"/>
</dbReference>
<evidence type="ECO:0000256" key="1">
    <source>
        <dbReference type="ARBA" id="ARBA00001946"/>
    </source>
</evidence>
<dbReference type="InterPro" id="IPR011335">
    <property type="entry name" value="Restrct_endonuc-II-like"/>
</dbReference>
<keyword evidence="7 15" id="KW-0255">Endonuclease</keyword>
<dbReference type="GO" id="GO:0046872">
    <property type="term" value="F:metal ion binding"/>
    <property type="evidence" value="ECO:0007669"/>
    <property type="project" value="UniProtKB-UniRule"/>
</dbReference>
<dbReference type="GO" id="GO:0048476">
    <property type="term" value="C:Holliday junction resolvase complex"/>
    <property type="evidence" value="ECO:0007669"/>
    <property type="project" value="UniProtKB-UniRule"/>
</dbReference>
<organism evidence="19">
    <name type="scientific">Candidozyma auris</name>
    <name type="common">Yeast</name>
    <name type="synonym">Candida auris</name>
    <dbReference type="NCBI Taxonomy" id="498019"/>
    <lineage>
        <taxon>Eukaryota</taxon>
        <taxon>Fungi</taxon>
        <taxon>Dikarya</taxon>
        <taxon>Ascomycota</taxon>
        <taxon>Saccharomycotina</taxon>
        <taxon>Pichiomycetes</taxon>
        <taxon>Metschnikowiaceae</taxon>
        <taxon>Candidozyma</taxon>
    </lineage>
</organism>
<dbReference type="InterPro" id="IPR042530">
    <property type="entry name" value="EME1/EME2_C"/>
</dbReference>
<evidence type="ECO:0000256" key="9">
    <source>
        <dbReference type="ARBA" id="ARBA00022801"/>
    </source>
</evidence>
<comment type="cofactor">
    <cofactor evidence="1 15">
        <name>Mg(2+)</name>
        <dbReference type="ChEBI" id="CHEBI:18420"/>
    </cofactor>
</comment>
<evidence type="ECO:0000256" key="17">
    <source>
        <dbReference type="SAM" id="MobiDB-lite"/>
    </source>
</evidence>
<accession>A0A8F2W548</accession>
<dbReference type="GO" id="GO:0000727">
    <property type="term" value="P:double-strand break repair via break-induced replication"/>
    <property type="evidence" value="ECO:0007669"/>
    <property type="project" value="UniProtKB-UniRule"/>
</dbReference>
<dbReference type="InterPro" id="IPR027421">
    <property type="entry name" value="DNA_pol_lamdba_lyase_dom_sf"/>
</dbReference>
<dbReference type="Pfam" id="PF21136">
    <property type="entry name" value="WHD_MUS81"/>
    <property type="match status" value="1"/>
</dbReference>
<protein>
    <recommendedName>
        <fullName evidence="4 15">Crossover junction endonuclease MUS81</fullName>
        <ecNumber evidence="15">3.1.22.-</ecNumber>
    </recommendedName>
</protein>
<keyword evidence="5 15" id="KW-0540">Nuclease</keyword>
<dbReference type="CDD" id="cd20074">
    <property type="entry name" value="XPF_nuclease_Mus81"/>
    <property type="match status" value="1"/>
</dbReference>
<comment type="function">
    <text evidence="15">Interacts with EME1 to form a DNA structure-specific endonuclease with substrate preference for branched DNA structures with a 5'-end at the branch nick. Typical substrates include 3'-flap structures, D-loops, replication forks and nicked Holliday junctions. May be required in mitosis for the processing of stalled or collapsed replication fork intermediates. May be required in meiosis for the repair of meiosis-specific double strand breaks subsequent to single-end invasion (SEI).</text>
</comment>
<dbReference type="GO" id="GO:0008821">
    <property type="term" value="F:crossover junction DNA endonuclease activity"/>
    <property type="evidence" value="ECO:0007669"/>
    <property type="project" value="UniProtKB-UniRule"/>
</dbReference>
<dbReference type="FunFam" id="1.10.10.10:FF:000307">
    <property type="entry name" value="Crossover junction endonuclease MUS81"/>
    <property type="match status" value="1"/>
</dbReference>
<keyword evidence="14" id="KW-0469">Meiosis</keyword>
<comment type="subcellular location">
    <subcellularLocation>
        <location evidence="2 15">Nucleus</location>
    </subcellularLocation>
</comment>
<dbReference type="CDD" id="cd23703">
    <property type="entry name" value="mS26_PET12"/>
    <property type="match status" value="1"/>
</dbReference>
<dbReference type="CDD" id="cd21036">
    <property type="entry name" value="WH_MUS81"/>
    <property type="match status" value="1"/>
</dbReference>
<dbReference type="SMART" id="SM00891">
    <property type="entry name" value="ERCC4"/>
    <property type="match status" value="1"/>
</dbReference>
<evidence type="ECO:0000313" key="19">
    <source>
        <dbReference type="EMBL" id="QWW25090.1"/>
    </source>
</evidence>
<dbReference type="SUPFAM" id="SSF52980">
    <property type="entry name" value="Restriction endonuclease-like"/>
    <property type="match status" value="1"/>
</dbReference>
<evidence type="ECO:0000256" key="10">
    <source>
        <dbReference type="ARBA" id="ARBA00022842"/>
    </source>
</evidence>
<evidence type="ECO:0000256" key="5">
    <source>
        <dbReference type="ARBA" id="ARBA00022722"/>
    </source>
</evidence>
<evidence type="ECO:0000256" key="7">
    <source>
        <dbReference type="ARBA" id="ARBA00022759"/>
    </source>
</evidence>
<feature type="coiled-coil region" evidence="16">
    <location>
        <begin position="755"/>
        <end position="782"/>
    </location>
</feature>
<dbReference type="GO" id="GO:0000712">
    <property type="term" value="P:resolution of meiotic recombination intermediates"/>
    <property type="evidence" value="ECO:0007669"/>
    <property type="project" value="UniProtKB-ARBA"/>
</dbReference>
<dbReference type="Pfam" id="PF02732">
    <property type="entry name" value="ERCC4"/>
    <property type="match status" value="1"/>
</dbReference>
<dbReference type="PANTHER" id="PTHR13451">
    <property type="entry name" value="CLASS II CROSSOVER JUNCTION ENDONUCLEASE MUS81"/>
    <property type="match status" value="1"/>
</dbReference>
<dbReference type="GO" id="GO:0006308">
    <property type="term" value="P:DNA catabolic process"/>
    <property type="evidence" value="ECO:0007669"/>
    <property type="project" value="UniProtKB-UniRule"/>
</dbReference>
<dbReference type="InterPro" id="IPR033309">
    <property type="entry name" value="Mus81"/>
</dbReference>
<dbReference type="GO" id="GO:0005634">
    <property type="term" value="C:nucleus"/>
    <property type="evidence" value="ECO:0007669"/>
    <property type="project" value="UniProtKB-SubCell"/>
</dbReference>
<dbReference type="InterPro" id="IPR006166">
    <property type="entry name" value="ERCC4_domain"/>
</dbReference>